<organism evidence="2 3">
    <name type="scientific">Enterobacter cloacae</name>
    <dbReference type="NCBI Taxonomy" id="550"/>
    <lineage>
        <taxon>Bacteria</taxon>
        <taxon>Pseudomonadati</taxon>
        <taxon>Pseudomonadota</taxon>
        <taxon>Gammaproteobacteria</taxon>
        <taxon>Enterobacterales</taxon>
        <taxon>Enterobacteriaceae</taxon>
        <taxon>Enterobacter</taxon>
        <taxon>Enterobacter cloacae complex</taxon>
    </lineage>
</organism>
<evidence type="ECO:0000313" key="3">
    <source>
        <dbReference type="Proteomes" id="UP000076008"/>
    </source>
</evidence>
<dbReference type="AlphaFoldDB" id="A0A144L4K3"/>
<dbReference type="EMBL" id="FJXR01000014">
    <property type="protein sequence ID" value="CZV47651.1"/>
    <property type="molecule type" value="Genomic_DNA"/>
</dbReference>
<keyword evidence="1" id="KW-0812">Transmembrane</keyword>
<evidence type="ECO:0000256" key="1">
    <source>
        <dbReference type="SAM" id="Phobius"/>
    </source>
</evidence>
<reference evidence="2 3" key="1">
    <citation type="submission" date="2016-03" db="EMBL/GenBank/DDBJ databases">
        <authorList>
            <consortium name="Pathogen Informatics"/>
        </authorList>
    </citation>
    <scope>NUCLEOTIDE SEQUENCE [LARGE SCALE GENOMIC DNA]</scope>
    <source>
        <strain evidence="3">e1252</strain>
    </source>
</reference>
<dbReference type="Proteomes" id="UP000076008">
    <property type="component" value="Unassembled WGS sequence"/>
</dbReference>
<keyword evidence="1" id="KW-0472">Membrane</keyword>
<gene>
    <name evidence="2" type="ORF">SAMEA2273318_02603</name>
</gene>
<protein>
    <submittedName>
        <fullName evidence="2">Uncharacterized protein</fullName>
    </submittedName>
</protein>
<keyword evidence="1" id="KW-1133">Transmembrane helix</keyword>
<dbReference type="RefSeq" id="WP_063144374.1">
    <property type="nucleotide sequence ID" value="NZ_FJXR01000014.1"/>
</dbReference>
<proteinExistence type="predicted"/>
<accession>A0A144L4K3</accession>
<feature type="transmembrane region" description="Helical" evidence="1">
    <location>
        <begin position="32"/>
        <end position="49"/>
    </location>
</feature>
<name>A0A144L4K3_ENTCL</name>
<evidence type="ECO:0000313" key="2">
    <source>
        <dbReference type="EMBL" id="CZV47651.1"/>
    </source>
</evidence>
<sequence length="230" mass="25810">MTMTTCRKCGSEVARKEKKCPYCDVKKPGDRWWHPLAALAVLIVVLGIIPKACSYIPEAPNDTSSNFKNTSLKQWRGLDKGERSKIIESYLSQAGLPLSASTDFYKCISQNSYTKNDDIKASEALDWCKQDYQKDPSALAKMVDFDVFKSNVRLFDSSYQPLTAAIKDDMNDPSSFKHLETKYRFILDGTAPYAIVTTTYQGANSYGATVKNQLSAKVDLKTGHIVEYLR</sequence>